<evidence type="ECO:0000313" key="2">
    <source>
        <dbReference type="Proteomes" id="UP000250266"/>
    </source>
</evidence>
<gene>
    <name evidence="1" type="ORF">K432DRAFT_310594</name>
</gene>
<organism evidence="1 2">
    <name type="scientific">Lepidopterella palustris CBS 459.81</name>
    <dbReference type="NCBI Taxonomy" id="1314670"/>
    <lineage>
        <taxon>Eukaryota</taxon>
        <taxon>Fungi</taxon>
        <taxon>Dikarya</taxon>
        <taxon>Ascomycota</taxon>
        <taxon>Pezizomycotina</taxon>
        <taxon>Dothideomycetes</taxon>
        <taxon>Pleosporomycetidae</taxon>
        <taxon>Mytilinidiales</taxon>
        <taxon>Argynnaceae</taxon>
        <taxon>Lepidopterella</taxon>
    </lineage>
</organism>
<accession>A0A8E2DZA6</accession>
<proteinExistence type="predicted"/>
<dbReference type="Proteomes" id="UP000250266">
    <property type="component" value="Unassembled WGS sequence"/>
</dbReference>
<evidence type="ECO:0000313" key="1">
    <source>
        <dbReference type="EMBL" id="OCK74497.1"/>
    </source>
</evidence>
<protein>
    <submittedName>
        <fullName evidence="1">Uncharacterized protein</fullName>
    </submittedName>
</protein>
<name>A0A8E2DZA6_9PEZI</name>
<reference evidence="1 2" key="1">
    <citation type="journal article" date="2016" name="Nat. Commun.">
        <title>Ectomycorrhizal ecology is imprinted in the genome of the dominant symbiotic fungus Cenococcum geophilum.</title>
        <authorList>
            <consortium name="DOE Joint Genome Institute"/>
            <person name="Peter M."/>
            <person name="Kohler A."/>
            <person name="Ohm R.A."/>
            <person name="Kuo A."/>
            <person name="Krutzmann J."/>
            <person name="Morin E."/>
            <person name="Arend M."/>
            <person name="Barry K.W."/>
            <person name="Binder M."/>
            <person name="Choi C."/>
            <person name="Clum A."/>
            <person name="Copeland A."/>
            <person name="Grisel N."/>
            <person name="Haridas S."/>
            <person name="Kipfer T."/>
            <person name="LaButti K."/>
            <person name="Lindquist E."/>
            <person name="Lipzen A."/>
            <person name="Maire R."/>
            <person name="Meier B."/>
            <person name="Mihaltcheva S."/>
            <person name="Molinier V."/>
            <person name="Murat C."/>
            <person name="Poggeler S."/>
            <person name="Quandt C.A."/>
            <person name="Sperisen C."/>
            <person name="Tritt A."/>
            <person name="Tisserant E."/>
            <person name="Crous P.W."/>
            <person name="Henrissat B."/>
            <person name="Nehls U."/>
            <person name="Egli S."/>
            <person name="Spatafora J.W."/>
            <person name="Grigoriev I.V."/>
            <person name="Martin F.M."/>
        </authorList>
    </citation>
    <scope>NUCLEOTIDE SEQUENCE [LARGE SCALE GENOMIC DNA]</scope>
    <source>
        <strain evidence="1 2">CBS 459.81</strain>
    </source>
</reference>
<dbReference type="OrthoDB" id="9991317at2759"/>
<dbReference type="EMBL" id="KV745467">
    <property type="protein sequence ID" value="OCK74497.1"/>
    <property type="molecule type" value="Genomic_DNA"/>
</dbReference>
<dbReference type="AlphaFoldDB" id="A0A8E2DZA6"/>
<feature type="non-terminal residue" evidence="1">
    <location>
        <position position="168"/>
    </location>
</feature>
<keyword evidence="2" id="KW-1185">Reference proteome</keyword>
<sequence>IGSGIATSFPFHATGSDFKNALENSLDIVVSSYTPTIKALKYLRQNGSSTKVNSILVITMPTTPGQIDLSSVEKEKDAIKFICKDICPFKELRLPIVEKVVERIPYATIIHFTYYKVLNWVNFFKSHLLLQKTIELEPMVNKLTVLRILAVQTQYKLKIIFLSTCSTA</sequence>